<evidence type="ECO:0000256" key="7">
    <source>
        <dbReference type="ARBA" id="ARBA00023136"/>
    </source>
</evidence>
<comment type="subcellular location">
    <subcellularLocation>
        <location evidence="1">Cell membrane</location>
        <topology evidence="1">Multi-pass membrane protein</topology>
    </subcellularLocation>
</comment>
<feature type="transmembrane region" description="Helical" evidence="8">
    <location>
        <begin position="90"/>
        <end position="116"/>
    </location>
</feature>
<feature type="transmembrane region" description="Helical" evidence="8">
    <location>
        <begin position="64"/>
        <end position="84"/>
    </location>
</feature>
<reference evidence="10" key="2">
    <citation type="submission" date="2020-09" db="EMBL/GenBank/DDBJ databases">
        <authorList>
            <person name="Sun Q."/>
            <person name="Zhou Y."/>
        </authorList>
    </citation>
    <scope>NUCLEOTIDE SEQUENCE</scope>
    <source>
        <strain evidence="10">CGMCC 1.12698</strain>
    </source>
</reference>
<keyword evidence="4" id="KW-0762">Sugar transport</keyword>
<sequence>MTILKGIALLLLVLALFTLFSYRAPYGMKAMGGLASAAIASFLVEAFQRYIGGDMLQIELLREVGVAAGSLPGVAAAILVPLALGVSPVYAVLIGLSCGGMGILPGFFAGYIMSFVVKEIEKRIPEGLDLIVCIVVVAPLARLVAVTTDPLVNATLGTIGEIITLATNESPVIMGLALGGLITVISTSPLSSMALTAMLGLTGLPMAIGALALIASSFMNFLLFKKLNIGTKRENIAVAIEPLTQADLVSANPLPIYSTNFVGGALAGVIVAMFGFVNNAPGTASPVPGLLVMYGFNDPIQVTIAAILCSIVGIIVGYIAVYVFRNYKVHNVAEIRGENK</sequence>
<proteinExistence type="predicted"/>
<evidence type="ECO:0000256" key="8">
    <source>
        <dbReference type="SAM" id="Phobius"/>
    </source>
</evidence>
<dbReference type="GO" id="GO:0005886">
    <property type="term" value="C:plasma membrane"/>
    <property type="evidence" value="ECO:0007669"/>
    <property type="project" value="UniProtKB-SubCell"/>
</dbReference>
<dbReference type="RefSeq" id="WP_188387426.1">
    <property type="nucleotide sequence ID" value="NZ_BMFK01000001.1"/>
</dbReference>
<dbReference type="AlphaFoldDB" id="A0A917EMF4"/>
<dbReference type="EMBL" id="BMFK01000001">
    <property type="protein sequence ID" value="GGE62792.1"/>
    <property type="molecule type" value="Genomic_DNA"/>
</dbReference>
<evidence type="ECO:0000256" key="2">
    <source>
        <dbReference type="ARBA" id="ARBA00022448"/>
    </source>
</evidence>
<dbReference type="GO" id="GO:0008982">
    <property type="term" value="F:protein-N(PI)-phosphohistidine-sugar phosphotransferase activity"/>
    <property type="evidence" value="ECO:0007669"/>
    <property type="project" value="InterPro"/>
</dbReference>
<keyword evidence="11" id="KW-1185">Reference proteome</keyword>
<keyword evidence="7 8" id="KW-0472">Membrane</keyword>
<dbReference type="InterPro" id="IPR003352">
    <property type="entry name" value="PTS_EIIC"/>
</dbReference>
<feature type="transmembrane region" description="Helical" evidence="8">
    <location>
        <begin position="33"/>
        <end position="52"/>
    </location>
</feature>
<dbReference type="PANTHER" id="PTHR40063">
    <property type="entry name" value="MEMBRANE PROTEIN-RELATED"/>
    <property type="match status" value="1"/>
</dbReference>
<protein>
    <submittedName>
        <fullName evidence="10">Transcriptional regulator</fullName>
    </submittedName>
</protein>
<evidence type="ECO:0000256" key="5">
    <source>
        <dbReference type="ARBA" id="ARBA00022692"/>
    </source>
</evidence>
<dbReference type="Pfam" id="PF13303">
    <property type="entry name" value="PTS_EIIC_2"/>
    <property type="match status" value="1"/>
</dbReference>
<reference evidence="10" key="1">
    <citation type="journal article" date="2014" name="Int. J. Syst. Evol. Microbiol.">
        <title>Complete genome sequence of Corynebacterium casei LMG S-19264T (=DSM 44701T), isolated from a smear-ripened cheese.</title>
        <authorList>
            <consortium name="US DOE Joint Genome Institute (JGI-PGF)"/>
            <person name="Walter F."/>
            <person name="Albersmeier A."/>
            <person name="Kalinowski J."/>
            <person name="Ruckert C."/>
        </authorList>
    </citation>
    <scope>NUCLEOTIDE SEQUENCE</scope>
    <source>
        <strain evidence="10">CGMCC 1.12698</strain>
    </source>
</reference>
<feature type="transmembrane region" description="Helical" evidence="8">
    <location>
        <begin position="128"/>
        <end position="145"/>
    </location>
</feature>
<evidence type="ECO:0000313" key="11">
    <source>
        <dbReference type="Proteomes" id="UP000605259"/>
    </source>
</evidence>
<feature type="transmembrane region" description="Helical" evidence="8">
    <location>
        <begin position="204"/>
        <end position="224"/>
    </location>
</feature>
<evidence type="ECO:0000313" key="10">
    <source>
        <dbReference type="EMBL" id="GGE62792.1"/>
    </source>
</evidence>
<evidence type="ECO:0000256" key="1">
    <source>
        <dbReference type="ARBA" id="ARBA00004651"/>
    </source>
</evidence>
<dbReference type="GO" id="GO:0009401">
    <property type="term" value="P:phosphoenolpyruvate-dependent sugar phosphotransferase system"/>
    <property type="evidence" value="ECO:0007669"/>
    <property type="project" value="InterPro"/>
</dbReference>
<organism evidence="10 11">
    <name type="scientific">Priestia taiwanensis</name>
    <dbReference type="NCBI Taxonomy" id="1347902"/>
    <lineage>
        <taxon>Bacteria</taxon>
        <taxon>Bacillati</taxon>
        <taxon>Bacillota</taxon>
        <taxon>Bacilli</taxon>
        <taxon>Bacillales</taxon>
        <taxon>Bacillaceae</taxon>
        <taxon>Priestia</taxon>
    </lineage>
</organism>
<feature type="transmembrane region" description="Helical" evidence="8">
    <location>
        <begin position="300"/>
        <end position="324"/>
    </location>
</feature>
<feature type="domain" description="Phosphotransferase system EIIC" evidence="9">
    <location>
        <begin position="28"/>
        <end position="329"/>
    </location>
</feature>
<comment type="caution">
    <text evidence="10">The sequence shown here is derived from an EMBL/GenBank/DDBJ whole genome shotgun (WGS) entry which is preliminary data.</text>
</comment>
<keyword evidence="5 8" id="KW-0812">Transmembrane</keyword>
<evidence type="ECO:0000256" key="3">
    <source>
        <dbReference type="ARBA" id="ARBA00022475"/>
    </source>
</evidence>
<dbReference type="PANTHER" id="PTHR40063:SF1">
    <property type="entry name" value="MEMBRANE PROTEIN"/>
    <property type="match status" value="1"/>
</dbReference>
<name>A0A917EMF4_9BACI</name>
<keyword evidence="3" id="KW-1003">Cell membrane</keyword>
<evidence type="ECO:0000256" key="4">
    <source>
        <dbReference type="ARBA" id="ARBA00022597"/>
    </source>
</evidence>
<evidence type="ECO:0000259" key="9">
    <source>
        <dbReference type="Pfam" id="PF13303"/>
    </source>
</evidence>
<dbReference type="Proteomes" id="UP000605259">
    <property type="component" value="Unassembled WGS sequence"/>
</dbReference>
<keyword evidence="6 8" id="KW-1133">Transmembrane helix</keyword>
<feature type="transmembrane region" description="Helical" evidence="8">
    <location>
        <begin position="261"/>
        <end position="280"/>
    </location>
</feature>
<gene>
    <name evidence="10" type="primary">pfoR</name>
    <name evidence="10" type="ORF">GCM10007140_11320</name>
</gene>
<evidence type="ECO:0000256" key="6">
    <source>
        <dbReference type="ARBA" id="ARBA00022989"/>
    </source>
</evidence>
<keyword evidence="2" id="KW-0813">Transport</keyword>
<accession>A0A917EMF4</accession>